<dbReference type="InterPro" id="IPR035965">
    <property type="entry name" value="PAS-like_dom_sf"/>
</dbReference>
<dbReference type="PROSITE" id="PS50109">
    <property type="entry name" value="HIS_KIN"/>
    <property type="match status" value="1"/>
</dbReference>
<feature type="modified residue" description="4-aspartylphosphate" evidence="4">
    <location>
        <position position="735"/>
    </location>
</feature>
<protein>
    <recommendedName>
        <fullName evidence="2">histidine kinase</fullName>
        <ecNumber evidence="2">2.7.13.3</ecNumber>
    </recommendedName>
</protein>
<dbReference type="Gene3D" id="3.30.565.10">
    <property type="entry name" value="Histidine kinase-like ATPase, C-terminal domain"/>
    <property type="match status" value="1"/>
</dbReference>
<dbReference type="InterPro" id="IPR005467">
    <property type="entry name" value="His_kinase_dom"/>
</dbReference>
<feature type="region of interest" description="Disordered" evidence="5">
    <location>
        <begin position="533"/>
        <end position="552"/>
    </location>
</feature>
<evidence type="ECO:0000259" key="7">
    <source>
        <dbReference type="PROSITE" id="PS50110"/>
    </source>
</evidence>
<dbReference type="SMART" id="SM00387">
    <property type="entry name" value="HATPase_c"/>
    <property type="match status" value="1"/>
</dbReference>
<evidence type="ECO:0000313" key="10">
    <source>
        <dbReference type="Proteomes" id="UP001181622"/>
    </source>
</evidence>
<dbReference type="PRINTS" id="PR00344">
    <property type="entry name" value="BCTRLSENSOR"/>
</dbReference>
<dbReference type="InterPro" id="IPR011006">
    <property type="entry name" value="CheY-like_superfamily"/>
</dbReference>
<feature type="domain" description="PAC" evidence="8">
    <location>
        <begin position="248"/>
        <end position="303"/>
    </location>
</feature>
<dbReference type="InterPro" id="IPR013656">
    <property type="entry name" value="PAS_4"/>
</dbReference>
<dbReference type="SMART" id="SM00086">
    <property type="entry name" value="PAC"/>
    <property type="match status" value="2"/>
</dbReference>
<feature type="domain" description="Histidine kinase" evidence="6">
    <location>
        <begin position="316"/>
        <end position="532"/>
    </location>
</feature>
<dbReference type="Gene3D" id="3.40.50.2300">
    <property type="match status" value="2"/>
</dbReference>
<dbReference type="SUPFAM" id="SSF52172">
    <property type="entry name" value="CheY-like"/>
    <property type="match status" value="2"/>
</dbReference>
<keyword evidence="3 4" id="KW-0597">Phosphoprotein</keyword>
<dbReference type="Pfam" id="PF02518">
    <property type="entry name" value="HATPase_c"/>
    <property type="match status" value="1"/>
</dbReference>
<dbReference type="InterPro" id="IPR003661">
    <property type="entry name" value="HisK_dim/P_dom"/>
</dbReference>
<evidence type="ECO:0000256" key="3">
    <source>
        <dbReference type="ARBA" id="ARBA00022553"/>
    </source>
</evidence>
<accession>A0ABU1DC58</accession>
<dbReference type="CDD" id="cd00156">
    <property type="entry name" value="REC"/>
    <property type="match status" value="1"/>
</dbReference>
<dbReference type="SUPFAM" id="SSF55785">
    <property type="entry name" value="PYP-like sensor domain (PAS domain)"/>
    <property type="match status" value="2"/>
</dbReference>
<dbReference type="SUPFAM" id="SSF47384">
    <property type="entry name" value="Homodimeric domain of signal transducing histidine kinase"/>
    <property type="match status" value="1"/>
</dbReference>
<organism evidence="9 10">
    <name type="scientific">Chelatococcus sambhunathii</name>
    <dbReference type="NCBI Taxonomy" id="363953"/>
    <lineage>
        <taxon>Bacteria</taxon>
        <taxon>Pseudomonadati</taxon>
        <taxon>Pseudomonadota</taxon>
        <taxon>Alphaproteobacteria</taxon>
        <taxon>Hyphomicrobiales</taxon>
        <taxon>Chelatococcaceae</taxon>
        <taxon>Chelatococcus</taxon>
    </lineage>
</organism>
<dbReference type="InterPro" id="IPR013655">
    <property type="entry name" value="PAS_fold_3"/>
</dbReference>
<dbReference type="EMBL" id="JADBEO010000005">
    <property type="protein sequence ID" value="MDR4305699.1"/>
    <property type="molecule type" value="Genomic_DNA"/>
</dbReference>
<evidence type="ECO:0000256" key="4">
    <source>
        <dbReference type="PROSITE-ProRule" id="PRU00169"/>
    </source>
</evidence>
<gene>
    <name evidence="9" type="ORF">IHQ68_03555</name>
</gene>
<dbReference type="PROSITE" id="PS50110">
    <property type="entry name" value="RESPONSE_REGULATORY"/>
    <property type="match status" value="2"/>
</dbReference>
<dbReference type="EC" id="2.7.13.3" evidence="2"/>
<dbReference type="NCBIfam" id="TIGR00229">
    <property type="entry name" value="sensory_box"/>
    <property type="match status" value="1"/>
</dbReference>
<dbReference type="InterPro" id="IPR001789">
    <property type="entry name" value="Sig_transdc_resp-reg_receiver"/>
</dbReference>
<feature type="domain" description="Response regulatory" evidence="7">
    <location>
        <begin position="685"/>
        <end position="800"/>
    </location>
</feature>
<dbReference type="PANTHER" id="PTHR43065:SF49">
    <property type="entry name" value="HISTIDINE KINASE"/>
    <property type="match status" value="1"/>
</dbReference>
<dbReference type="InterPro" id="IPR000700">
    <property type="entry name" value="PAS-assoc_C"/>
</dbReference>
<evidence type="ECO:0000259" key="8">
    <source>
        <dbReference type="PROSITE" id="PS50113"/>
    </source>
</evidence>
<evidence type="ECO:0000256" key="2">
    <source>
        <dbReference type="ARBA" id="ARBA00012438"/>
    </source>
</evidence>
<dbReference type="Pfam" id="PF08447">
    <property type="entry name" value="PAS_3"/>
    <property type="match status" value="1"/>
</dbReference>
<dbReference type="InterPro" id="IPR004358">
    <property type="entry name" value="Sig_transdc_His_kin-like_C"/>
</dbReference>
<comment type="caution">
    <text evidence="9">The sequence shown here is derived from an EMBL/GenBank/DDBJ whole genome shotgun (WGS) entry which is preliminary data.</text>
</comment>
<dbReference type="InterPro" id="IPR000014">
    <property type="entry name" value="PAS"/>
</dbReference>
<dbReference type="Pfam" id="PF08448">
    <property type="entry name" value="PAS_4"/>
    <property type="match status" value="1"/>
</dbReference>
<keyword evidence="10" id="KW-1185">Reference proteome</keyword>
<dbReference type="Proteomes" id="UP001181622">
    <property type="component" value="Unassembled WGS sequence"/>
</dbReference>
<dbReference type="CDD" id="cd00130">
    <property type="entry name" value="PAS"/>
    <property type="match status" value="2"/>
</dbReference>
<dbReference type="InterPro" id="IPR003594">
    <property type="entry name" value="HATPase_dom"/>
</dbReference>
<dbReference type="PROSITE" id="PS50113">
    <property type="entry name" value="PAC"/>
    <property type="match status" value="2"/>
</dbReference>
<dbReference type="SMART" id="SM00388">
    <property type="entry name" value="HisKA"/>
    <property type="match status" value="1"/>
</dbReference>
<dbReference type="Pfam" id="PF00072">
    <property type="entry name" value="Response_reg"/>
    <property type="match status" value="2"/>
</dbReference>
<dbReference type="SUPFAM" id="SSF55874">
    <property type="entry name" value="ATPase domain of HSP90 chaperone/DNA topoisomerase II/histidine kinase"/>
    <property type="match status" value="1"/>
</dbReference>
<evidence type="ECO:0000256" key="5">
    <source>
        <dbReference type="SAM" id="MobiDB-lite"/>
    </source>
</evidence>
<dbReference type="InterPro" id="IPR036097">
    <property type="entry name" value="HisK_dim/P_sf"/>
</dbReference>
<dbReference type="PANTHER" id="PTHR43065">
    <property type="entry name" value="SENSOR HISTIDINE KINASE"/>
    <property type="match status" value="1"/>
</dbReference>
<proteinExistence type="predicted"/>
<dbReference type="InterPro" id="IPR001610">
    <property type="entry name" value="PAC"/>
</dbReference>
<evidence type="ECO:0000256" key="1">
    <source>
        <dbReference type="ARBA" id="ARBA00000085"/>
    </source>
</evidence>
<evidence type="ECO:0000313" key="9">
    <source>
        <dbReference type="EMBL" id="MDR4305699.1"/>
    </source>
</evidence>
<dbReference type="SMART" id="SM00091">
    <property type="entry name" value="PAS"/>
    <property type="match status" value="2"/>
</dbReference>
<feature type="modified residue" description="4-aspartylphosphate" evidence="4">
    <location>
        <position position="604"/>
    </location>
</feature>
<name>A0ABU1DC58_9HYPH</name>
<dbReference type="SMART" id="SM00448">
    <property type="entry name" value="REC"/>
    <property type="match status" value="2"/>
</dbReference>
<dbReference type="InterPro" id="IPR036890">
    <property type="entry name" value="HATPase_C_sf"/>
</dbReference>
<reference evidence="9" key="1">
    <citation type="submission" date="2020-10" db="EMBL/GenBank/DDBJ databases">
        <authorList>
            <person name="Abbas A."/>
            <person name="Razzaq R."/>
            <person name="Waqas M."/>
            <person name="Abbas N."/>
            <person name="Nielsen T.K."/>
            <person name="Hansen L.H."/>
            <person name="Hussain S."/>
            <person name="Shahid M."/>
        </authorList>
    </citation>
    <scope>NUCLEOTIDE SEQUENCE</scope>
    <source>
        <strain evidence="9">S14</strain>
    </source>
</reference>
<dbReference type="CDD" id="cd00082">
    <property type="entry name" value="HisKA"/>
    <property type="match status" value="1"/>
</dbReference>
<evidence type="ECO:0000259" key="6">
    <source>
        <dbReference type="PROSITE" id="PS50109"/>
    </source>
</evidence>
<dbReference type="Gene3D" id="1.10.287.130">
    <property type="match status" value="1"/>
</dbReference>
<dbReference type="Gene3D" id="3.30.450.20">
    <property type="entry name" value="PAS domain"/>
    <property type="match status" value="2"/>
</dbReference>
<sequence length="801" mass="86492">MSVASPRMSGRSLLSGEGDDARDLFAALVQQAPVIVWTARPDGETEFVSERWRAVTGGEPLGPWIDAIHGDDIADLIRVWNHSVSTGDPYENEHRIRMRDGSWRRFLCRAHAVRDVSGAVVRWVGAMTDIEDLARDFDAADAAGAKLAKLVEQRTVDLADANKRVASEAEGRRDDEALYTAYIDNTADGVFLVTVAPGDPIRVVTVNRVMEKALGFSRAQMRDLQIAQILPTATALRLTEKIEECAALRESVRYEETFELDGEERVFEVALAPAATADGRTVRVVGSARDLTERRKAEQQLRQSQKMEAVGQLTGGVAHDFNNLLQVVKGNLELLVAEIGAGMTPAIERRLRDAMAGADRGAKLTRQLLAFSRRQPLTPKPTDVGALVVSMWDLFERTLGETIQVEITRDEGGWTALVDPAQLENAVLNLAINGRDAMPEGGRLTIAVLHLAASAGAGERIEIAVTDTGTGMSKAVLARVFEPFYSTKPEGRGTGLGLPQVQGFIEQSHGGIAIESEEGSGTTVRLTLPRSAALAAGAERPEEDADAPPGHGERVLLLEDDEAVRRAVTDLVASLGYKVDAVGSTHEASALIERGQTYDLLLSDVVMPGLPTPPDFARLARTLQPGLKVLFMSGYAENVIVHQGRIDADVHLIQKPYRKDQLAKELRRLLDEPDGESGAGRGPLDILLVEDDPLIAMSIAELLGSFGHKVSEARSGAHAKEAIERGDRFDLLLTDLGLPDVDGAALAEWCRRERPGLPIVFATGRDDFAPPVALQEGGRIAVVTKPFDGETLREALATAAG</sequence>
<feature type="domain" description="Response regulatory" evidence="7">
    <location>
        <begin position="554"/>
        <end position="670"/>
    </location>
</feature>
<feature type="domain" description="PAC" evidence="8">
    <location>
        <begin position="90"/>
        <end position="142"/>
    </location>
</feature>
<comment type="catalytic activity">
    <reaction evidence="1">
        <text>ATP + protein L-histidine = ADP + protein N-phospho-L-histidine.</text>
        <dbReference type="EC" id="2.7.13.3"/>
    </reaction>
</comment>